<feature type="chain" id="PRO_5028410893" evidence="1">
    <location>
        <begin position="22"/>
        <end position="867"/>
    </location>
</feature>
<organism evidence="2 3">
    <name type="scientific">Acetobacter aceti</name>
    <dbReference type="NCBI Taxonomy" id="435"/>
    <lineage>
        <taxon>Bacteria</taxon>
        <taxon>Pseudomonadati</taxon>
        <taxon>Pseudomonadota</taxon>
        <taxon>Alphaproteobacteria</taxon>
        <taxon>Acetobacterales</taxon>
        <taxon>Acetobacteraceae</taxon>
        <taxon>Acetobacter</taxon>
        <taxon>Acetobacter subgen. Acetobacter</taxon>
    </lineage>
</organism>
<keyword evidence="1" id="KW-0732">Signal</keyword>
<proteinExistence type="predicted"/>
<evidence type="ECO:0000313" key="3">
    <source>
        <dbReference type="Proteomes" id="UP000515220"/>
    </source>
</evidence>
<dbReference type="EMBL" id="AP023326">
    <property type="protein sequence ID" value="BCI68052.1"/>
    <property type="molecule type" value="Genomic_DNA"/>
</dbReference>
<accession>A0A6S6PTK5</accession>
<gene>
    <name evidence="2" type="ORF">AAJCM20276_26760</name>
</gene>
<name>A0A6S6PTK5_ACEAC</name>
<evidence type="ECO:0000313" key="2">
    <source>
        <dbReference type="EMBL" id="BCI68052.1"/>
    </source>
</evidence>
<feature type="signal peptide" evidence="1">
    <location>
        <begin position="1"/>
        <end position="21"/>
    </location>
</feature>
<dbReference type="Proteomes" id="UP000515220">
    <property type="component" value="Chromosome"/>
</dbReference>
<protein>
    <submittedName>
        <fullName evidence="2">Uncharacterized protein</fullName>
    </submittedName>
</protein>
<dbReference type="RefSeq" id="WP_185229854.1">
    <property type="nucleotide sequence ID" value="NZ_AP023326.1"/>
</dbReference>
<dbReference type="AlphaFoldDB" id="A0A6S6PTK5"/>
<reference evidence="2 3" key="1">
    <citation type="submission" date="2020-07" db="EMBL/GenBank/DDBJ databases">
        <title>Complete Genome Sequence of an acetic acid bacterium, Acetobacter aceti JCM20276.</title>
        <authorList>
            <person name="Hirose Y."/>
            <person name="Mihara H."/>
        </authorList>
    </citation>
    <scope>NUCLEOTIDE SEQUENCE [LARGE SCALE GENOMIC DNA]</scope>
    <source>
        <strain evidence="2 3">JCM20276</strain>
    </source>
</reference>
<evidence type="ECO:0000256" key="1">
    <source>
        <dbReference type="SAM" id="SignalP"/>
    </source>
</evidence>
<sequence length="867" mass="87711">MKNISALVVCAALLMPAAAFARGFVVPGAGHSLDATTTTPDGIPLFDGAGRPTGPMSPTSLYAGMVSGATISSTGAYAPSDLPVTLTFPANNLGETAAASVTAYTAVSARVASAGNNCPAPSVFTIAETGTKIIVSDGAGLSGSVVTVSVGGSGTTSAIPTNPVTPTTTASGCTPPTFSLSWGVSSISLDNQGWGYFSAPTATGSASTAADAGVASISTALGSAPVNLANKLVAASRIGAAGGVAGLDNSGSVASPVSGSVSAASAQAAYSGSVGRTISQRWGDRYNLADLGAKLDGSASDAATIQSIYNTLPSNSLVEVPRGSRWDGKLAAPNPNKYVTWLFDGSIAGYYPSPGGDGDINITLNGGFYAGAVSKSSKHFNTPASAFFWNMNPGFCGPFCSNYMQMPAFGAQAISGPTSSGNTSAINAELDSYGNGPSSSYDVGINSFVKKMGQNSVWGIVDDIQDFSAKSPGAFASWNEFDLWANGQDILEFDPSYGTPQSGHRSLFYVSGSHLNAAYWSASQSISAWSTGQYDKPDVTRIQVGVNGVAWLWYAQKSGTTGSAQPNFPAPTEAVASYDGATTLTVSSVVSGTISAGDYVTAAQPVHPFQIVKQLTGTTGGAGTYQIALDAGIASESAFASEGVYIAPRVTDGTAVWQLGELYNQTIGSVLWLTGALGDSYDTPVGGDSTIRINNAWLDGSNSQMGPTAAVVRAASGQVAVDFTANGTQAGRNQHTLSYSTGLAYSVGGAVVHRTFDDGIEARPVSVTVAAGTTIANAASASGPYVLVKANADNSGVTVSSTLGNTGASQTIMNISAHSIYVYPINSSWAFYGKSVGAGTLLLPYSSVTAVNIGANLLFAEYHPAAP</sequence>